<name>A0A2I0HIW5_PUNGR</name>
<evidence type="ECO:0000256" key="1">
    <source>
        <dbReference type="SAM" id="MobiDB-lite"/>
    </source>
</evidence>
<comment type="caution">
    <text evidence="2">The sequence shown here is derived from an EMBL/GenBank/DDBJ whole genome shotgun (WGS) entry which is preliminary data.</text>
</comment>
<feature type="non-terminal residue" evidence="2">
    <location>
        <position position="1"/>
    </location>
</feature>
<dbReference type="AlphaFoldDB" id="A0A2I0HIW5"/>
<feature type="compositionally biased region" description="Polar residues" evidence="1">
    <location>
        <begin position="202"/>
        <end position="211"/>
    </location>
</feature>
<evidence type="ECO:0000313" key="3">
    <source>
        <dbReference type="Proteomes" id="UP000233551"/>
    </source>
</evidence>
<feature type="compositionally biased region" description="Polar residues" evidence="1">
    <location>
        <begin position="89"/>
        <end position="98"/>
    </location>
</feature>
<feature type="region of interest" description="Disordered" evidence="1">
    <location>
        <begin position="160"/>
        <end position="211"/>
    </location>
</feature>
<sequence length="211" mass="22693">TADATSAATAPEPAARQLLCARDFSAHDNDFRHAKAISLSLSRFFGTKPTARDLEGRTKKIRELADSLSRKKGILSSSLERKLRKKLSAHTSSETRSSNSDRDPQLGRPFLARSSPPQTQPAARFFLSGPLGPLSSIWNSPPTLIFSSSSQLILGAHAHREQPSLRHGPAVTAQSSSGGPLAFGPAQPRPEAQRSIRPSPAHSAQLSDEIF</sequence>
<feature type="region of interest" description="Disordered" evidence="1">
    <location>
        <begin position="85"/>
        <end position="126"/>
    </location>
</feature>
<proteinExistence type="predicted"/>
<protein>
    <submittedName>
        <fullName evidence="2">Uncharacterized protein</fullName>
    </submittedName>
</protein>
<gene>
    <name evidence="2" type="ORF">CRG98_048169</name>
</gene>
<evidence type="ECO:0000313" key="2">
    <source>
        <dbReference type="EMBL" id="PKI31440.1"/>
    </source>
</evidence>
<dbReference type="EMBL" id="PGOL01008791">
    <property type="protein sequence ID" value="PKI31440.1"/>
    <property type="molecule type" value="Genomic_DNA"/>
</dbReference>
<accession>A0A2I0HIW5</accession>
<organism evidence="2 3">
    <name type="scientific">Punica granatum</name>
    <name type="common">Pomegranate</name>
    <dbReference type="NCBI Taxonomy" id="22663"/>
    <lineage>
        <taxon>Eukaryota</taxon>
        <taxon>Viridiplantae</taxon>
        <taxon>Streptophyta</taxon>
        <taxon>Embryophyta</taxon>
        <taxon>Tracheophyta</taxon>
        <taxon>Spermatophyta</taxon>
        <taxon>Magnoliopsida</taxon>
        <taxon>eudicotyledons</taxon>
        <taxon>Gunneridae</taxon>
        <taxon>Pentapetalae</taxon>
        <taxon>rosids</taxon>
        <taxon>malvids</taxon>
        <taxon>Myrtales</taxon>
        <taxon>Lythraceae</taxon>
        <taxon>Punica</taxon>
    </lineage>
</organism>
<keyword evidence="3" id="KW-1185">Reference proteome</keyword>
<reference evidence="2 3" key="1">
    <citation type="submission" date="2017-11" db="EMBL/GenBank/DDBJ databases">
        <title>De-novo sequencing of pomegranate (Punica granatum L.) genome.</title>
        <authorList>
            <person name="Akparov Z."/>
            <person name="Amiraslanov A."/>
            <person name="Hajiyeva S."/>
            <person name="Abbasov M."/>
            <person name="Kaur K."/>
            <person name="Hamwieh A."/>
            <person name="Solovyev V."/>
            <person name="Salamov A."/>
            <person name="Braich B."/>
            <person name="Kosarev P."/>
            <person name="Mahmoud A."/>
            <person name="Hajiyev E."/>
            <person name="Babayeva S."/>
            <person name="Izzatullayeva V."/>
            <person name="Mammadov A."/>
            <person name="Mammadov A."/>
            <person name="Sharifova S."/>
            <person name="Ojaghi J."/>
            <person name="Eynullazada K."/>
            <person name="Bayramov B."/>
            <person name="Abdulazimova A."/>
            <person name="Shahmuradov I."/>
        </authorList>
    </citation>
    <scope>NUCLEOTIDE SEQUENCE [LARGE SCALE GENOMIC DNA]</scope>
    <source>
        <strain evidence="3">cv. AG2017</strain>
        <tissue evidence="2">Leaf</tissue>
    </source>
</reference>
<dbReference type="Proteomes" id="UP000233551">
    <property type="component" value="Unassembled WGS sequence"/>
</dbReference>